<organism evidence="3 4">
    <name type="scientific">Candidatus Abawacabacteria bacterium RBG_16_42_10</name>
    <dbReference type="NCBI Taxonomy" id="1817814"/>
    <lineage>
        <taxon>Bacteria</taxon>
        <taxon>Candidatus Abawacaibacteriota</taxon>
    </lineage>
</organism>
<dbReference type="AlphaFoldDB" id="A0A1F4XIX5"/>
<evidence type="ECO:0000313" key="3">
    <source>
        <dbReference type="EMBL" id="OGC81586.1"/>
    </source>
</evidence>
<dbReference type="GO" id="GO:0000987">
    <property type="term" value="F:cis-regulatory region sequence-specific DNA binding"/>
    <property type="evidence" value="ECO:0007669"/>
    <property type="project" value="InterPro"/>
</dbReference>
<dbReference type="GO" id="GO:0015643">
    <property type="term" value="F:toxic substance binding"/>
    <property type="evidence" value="ECO:0007669"/>
    <property type="project" value="InterPro"/>
</dbReference>
<gene>
    <name evidence="3" type="ORF">A2V81_04885</name>
</gene>
<dbReference type="PIRSF" id="PIRSF003108">
    <property type="entry name" value="DinJ"/>
    <property type="match status" value="1"/>
</dbReference>
<dbReference type="PANTHER" id="PTHR38781">
    <property type="entry name" value="ANTITOXIN DINJ-RELATED"/>
    <property type="match status" value="1"/>
</dbReference>
<comment type="similarity">
    <text evidence="1">Belongs to the RelB/DinJ antitoxin family.</text>
</comment>
<dbReference type="GO" id="GO:0006355">
    <property type="term" value="P:regulation of DNA-templated transcription"/>
    <property type="evidence" value="ECO:0007669"/>
    <property type="project" value="InterPro"/>
</dbReference>
<dbReference type="EMBL" id="MEWR01000023">
    <property type="protein sequence ID" value="OGC81586.1"/>
    <property type="molecule type" value="Genomic_DNA"/>
</dbReference>
<dbReference type="STRING" id="1817814.A2V81_04885"/>
<keyword evidence="2" id="KW-1277">Toxin-antitoxin system</keyword>
<dbReference type="Proteomes" id="UP000177614">
    <property type="component" value="Unassembled WGS sequence"/>
</dbReference>
<dbReference type="GO" id="GO:0006351">
    <property type="term" value="P:DNA-templated transcription"/>
    <property type="evidence" value="ECO:0007669"/>
    <property type="project" value="TreeGrafter"/>
</dbReference>
<dbReference type="PANTHER" id="PTHR38781:SF1">
    <property type="entry name" value="ANTITOXIN DINJ-RELATED"/>
    <property type="match status" value="1"/>
</dbReference>
<dbReference type="Gene3D" id="1.10.1220.10">
    <property type="entry name" value="Met repressor-like"/>
    <property type="match status" value="1"/>
</dbReference>
<sequence>MTNVVQVRLDNKLKKEAETVLHQLGLDLPTAIRIFLTKVTQTHSIPFALTLSNTNTEDADIISSYNNDERFGPFNSVEAMMTHMKKNK</sequence>
<dbReference type="NCBIfam" id="TIGR02384">
    <property type="entry name" value="RelB_DinJ"/>
    <property type="match status" value="1"/>
</dbReference>
<accession>A0A1F4XIX5</accession>
<dbReference type="GO" id="GO:0044010">
    <property type="term" value="P:single-species biofilm formation"/>
    <property type="evidence" value="ECO:0007669"/>
    <property type="project" value="InterPro"/>
</dbReference>
<name>A0A1F4XIX5_9BACT</name>
<proteinExistence type="inferred from homology"/>
<reference evidence="3 4" key="1">
    <citation type="journal article" date="2016" name="Nat. Commun.">
        <title>Thousands of microbial genomes shed light on interconnected biogeochemical processes in an aquifer system.</title>
        <authorList>
            <person name="Anantharaman K."/>
            <person name="Brown C.T."/>
            <person name="Hug L.A."/>
            <person name="Sharon I."/>
            <person name="Castelle C.J."/>
            <person name="Probst A.J."/>
            <person name="Thomas B.C."/>
            <person name="Singh A."/>
            <person name="Wilkins M.J."/>
            <person name="Karaoz U."/>
            <person name="Brodie E.L."/>
            <person name="Williams K.H."/>
            <person name="Hubbard S.S."/>
            <person name="Banfield J.F."/>
        </authorList>
    </citation>
    <scope>NUCLEOTIDE SEQUENCE [LARGE SCALE GENOMIC DNA]</scope>
</reference>
<dbReference type="InterPro" id="IPR013321">
    <property type="entry name" value="Arc_rbn_hlx_hlx"/>
</dbReference>
<evidence type="ECO:0000313" key="4">
    <source>
        <dbReference type="Proteomes" id="UP000177614"/>
    </source>
</evidence>
<evidence type="ECO:0000256" key="1">
    <source>
        <dbReference type="ARBA" id="ARBA00010562"/>
    </source>
</evidence>
<dbReference type="Pfam" id="PF04221">
    <property type="entry name" value="RelB"/>
    <property type="match status" value="1"/>
</dbReference>
<protein>
    <recommendedName>
        <fullName evidence="5">Damage-inducible protein J</fullName>
    </recommendedName>
</protein>
<evidence type="ECO:0008006" key="5">
    <source>
        <dbReference type="Google" id="ProtNLM"/>
    </source>
</evidence>
<dbReference type="InterPro" id="IPR007337">
    <property type="entry name" value="RelB/DinJ"/>
</dbReference>
<evidence type="ECO:0000256" key="2">
    <source>
        <dbReference type="ARBA" id="ARBA00022649"/>
    </source>
</evidence>
<dbReference type="InterPro" id="IPR026262">
    <property type="entry name" value="DinJ"/>
</dbReference>
<comment type="caution">
    <text evidence="3">The sequence shown here is derived from an EMBL/GenBank/DDBJ whole genome shotgun (WGS) entry which is preliminary data.</text>
</comment>